<feature type="compositionally biased region" description="Pro residues" evidence="1">
    <location>
        <begin position="237"/>
        <end position="270"/>
    </location>
</feature>
<feature type="compositionally biased region" description="Low complexity" evidence="1">
    <location>
        <begin position="157"/>
        <end position="169"/>
    </location>
</feature>
<reference evidence="3 4" key="1">
    <citation type="submission" date="2018-05" db="EMBL/GenBank/DDBJ databases">
        <title>A metagenomic window into the 2 km-deep terrestrial subsurface aquifer revealed taxonomically and functionally diverse microbial community comprising novel uncultured bacterial lineages.</title>
        <authorList>
            <person name="Kadnikov V.V."/>
            <person name="Mardanov A.V."/>
            <person name="Beletsky A.V."/>
            <person name="Banks D."/>
            <person name="Pimenov N.V."/>
            <person name="Frank Y.A."/>
            <person name="Karnachuk O.V."/>
            <person name="Ravin N.V."/>
        </authorList>
    </citation>
    <scope>NUCLEOTIDE SEQUENCE [LARGE SCALE GENOMIC DNA]</scope>
    <source>
        <strain evidence="3">BY5</strain>
    </source>
</reference>
<dbReference type="Gene3D" id="1.25.10.10">
    <property type="entry name" value="Leucine-rich Repeat Variant"/>
    <property type="match status" value="2"/>
</dbReference>
<sequence length="539" mass="56014">MFLELEDLAEKLRSNDPNERQEACYLLAKVETQEGADLLARALADPDPRVRTLARKSLDRLALLGIRPDPALVPATPRLVFSTTGLGAPTPATPPAAPGAAAKATPTPAAPPAKASPAKSPARPGPAEAAPAGLPVSLLPRSGIPKPGSPDQTGSGAAAPAPGALKGPPAAAPASPPPVAKAPPTPAPAKPAAPVTAPAPATPAARPAPASPVPPAPAAPAAAPPPGPVSPMAEPAAAPPPKPAPAPTSTPAAAPAPAPEGAPAPEPALPDAPLEPWEAALERRQPEPFVRWFPTLEAKERLDVLGKMEARPRRKAWVGPLKELLVIETDPFVLSKLIKVLGHHHGPGVLSAVEPFLDHEDERIISNTLECLSLAGGRSDLERVTHFLDHPAARIKSTAASCLWATHPATVLQVVKKMAVSSQVWERDAARYALQACPLPEGKELLEKLEKTVPQVRQATRAAAKPAAQTDDPAAGPAAPDWLKRLSPLDRLLLFPVEVGLDQPIPLWLFVCLVIGALIFFFYVALPIVDWVLPPPPEL</sequence>
<feature type="compositionally biased region" description="Pro residues" evidence="1">
    <location>
        <begin position="209"/>
        <end position="229"/>
    </location>
</feature>
<dbReference type="PANTHER" id="PTHR48125">
    <property type="entry name" value="LP07818P1"/>
    <property type="match status" value="1"/>
</dbReference>
<feature type="compositionally biased region" description="Pro residues" evidence="1">
    <location>
        <begin position="170"/>
        <end position="191"/>
    </location>
</feature>
<feature type="compositionally biased region" description="Low complexity" evidence="1">
    <location>
        <begin position="192"/>
        <end position="208"/>
    </location>
</feature>
<keyword evidence="2" id="KW-1133">Transmembrane helix</keyword>
<feature type="compositionally biased region" description="Low complexity" evidence="1">
    <location>
        <begin position="98"/>
        <end position="135"/>
    </location>
</feature>
<keyword evidence="2" id="KW-0472">Membrane</keyword>
<evidence type="ECO:0000313" key="3">
    <source>
        <dbReference type="EMBL" id="RCK78300.1"/>
    </source>
</evidence>
<name>A0A367ZJT8_9BACT</name>
<dbReference type="AlphaFoldDB" id="A0A367ZJT8"/>
<dbReference type="PANTHER" id="PTHR48125:SF12">
    <property type="entry name" value="AT HOOK TRANSCRIPTION FACTOR FAMILY-RELATED"/>
    <property type="match status" value="1"/>
</dbReference>
<gene>
    <name evidence="3" type="ORF">OZSIB_1542</name>
</gene>
<evidence type="ECO:0000256" key="2">
    <source>
        <dbReference type="SAM" id="Phobius"/>
    </source>
</evidence>
<evidence type="ECO:0000256" key="1">
    <source>
        <dbReference type="SAM" id="MobiDB-lite"/>
    </source>
</evidence>
<proteinExistence type="predicted"/>
<organism evidence="3 4">
    <name type="scientific">Candidatus Ozemobacter sibiricus</name>
    <dbReference type="NCBI Taxonomy" id="2268124"/>
    <lineage>
        <taxon>Bacteria</taxon>
        <taxon>Candidatus Ozemobacteria</taxon>
        <taxon>Candidatus Ozemobacterales</taxon>
        <taxon>Candidatus Ozemobacteraceae</taxon>
        <taxon>Candidatus Ozemobacter</taxon>
    </lineage>
</organism>
<dbReference type="SUPFAM" id="SSF48371">
    <property type="entry name" value="ARM repeat"/>
    <property type="match status" value="1"/>
</dbReference>
<comment type="caution">
    <text evidence="3">The sequence shown here is derived from an EMBL/GenBank/DDBJ whole genome shotgun (WGS) entry which is preliminary data.</text>
</comment>
<dbReference type="Pfam" id="PF13646">
    <property type="entry name" value="HEAT_2"/>
    <property type="match status" value="1"/>
</dbReference>
<accession>A0A367ZJT8</accession>
<keyword evidence="2" id="KW-0812">Transmembrane</keyword>
<dbReference type="Proteomes" id="UP000252355">
    <property type="component" value="Unassembled WGS sequence"/>
</dbReference>
<dbReference type="EMBL" id="QOQW01000024">
    <property type="protein sequence ID" value="RCK78300.1"/>
    <property type="molecule type" value="Genomic_DNA"/>
</dbReference>
<feature type="transmembrane region" description="Helical" evidence="2">
    <location>
        <begin position="507"/>
        <end position="533"/>
    </location>
</feature>
<dbReference type="InterPro" id="IPR016024">
    <property type="entry name" value="ARM-type_fold"/>
</dbReference>
<feature type="region of interest" description="Disordered" evidence="1">
    <location>
        <begin position="84"/>
        <end position="272"/>
    </location>
</feature>
<evidence type="ECO:0000313" key="4">
    <source>
        <dbReference type="Proteomes" id="UP000252355"/>
    </source>
</evidence>
<dbReference type="InterPro" id="IPR011989">
    <property type="entry name" value="ARM-like"/>
</dbReference>
<protein>
    <submittedName>
        <fullName evidence="3">Electron transport complex protein RnfG</fullName>
    </submittedName>
</protein>